<name>A0A415ERE3_ENTCA</name>
<gene>
    <name evidence="3" type="ORF">DW084_11335</name>
</gene>
<comment type="caution">
    <text evidence="3">The sequence shown here is derived from an EMBL/GenBank/DDBJ whole genome shotgun (WGS) entry which is preliminary data.</text>
</comment>
<evidence type="ECO:0000256" key="1">
    <source>
        <dbReference type="ARBA" id="ARBA00023125"/>
    </source>
</evidence>
<evidence type="ECO:0000313" key="3">
    <source>
        <dbReference type="EMBL" id="RHK05911.1"/>
    </source>
</evidence>
<dbReference type="Proteomes" id="UP000286288">
    <property type="component" value="Unassembled WGS sequence"/>
</dbReference>
<protein>
    <submittedName>
        <fullName evidence="3">Single-stranded DNA-binding protein</fullName>
    </submittedName>
</protein>
<dbReference type="GO" id="GO:0003697">
    <property type="term" value="F:single-stranded DNA binding"/>
    <property type="evidence" value="ECO:0007669"/>
    <property type="project" value="InterPro"/>
</dbReference>
<dbReference type="Gene3D" id="2.40.50.140">
    <property type="entry name" value="Nucleic acid-binding proteins"/>
    <property type="match status" value="1"/>
</dbReference>
<dbReference type="EMBL" id="QRMZ01000014">
    <property type="protein sequence ID" value="RHK05911.1"/>
    <property type="molecule type" value="Genomic_DNA"/>
</dbReference>
<dbReference type="InterPro" id="IPR012340">
    <property type="entry name" value="NA-bd_OB-fold"/>
</dbReference>
<keyword evidence="1 2" id="KW-0238">DNA-binding</keyword>
<accession>A0A415ERE3</accession>
<evidence type="ECO:0000256" key="2">
    <source>
        <dbReference type="PROSITE-ProRule" id="PRU00252"/>
    </source>
</evidence>
<dbReference type="SUPFAM" id="SSF50249">
    <property type="entry name" value="Nucleic acid-binding proteins"/>
    <property type="match status" value="1"/>
</dbReference>
<sequence>MREKRGCNVAMNKVVLTGKIAEMPSKEAFDAADDQGVRFDLVIVSQWQNSEEVHYEWFACVIHGKQAETFLRYTQKGASIKINGHLQGCPYETPEGQRLCAAEVVVDSFQIIELAEEPAAPFPKTRPSTLDETTQTKSIRNEKDPLKTQMLEFLKDNRLF</sequence>
<dbReference type="Pfam" id="PF00436">
    <property type="entry name" value="SSB"/>
    <property type="match status" value="1"/>
</dbReference>
<dbReference type="PROSITE" id="PS50935">
    <property type="entry name" value="SSB"/>
    <property type="match status" value="1"/>
</dbReference>
<organism evidence="3 4">
    <name type="scientific">Enterococcus casseliflavus</name>
    <name type="common">Enterococcus flavescens</name>
    <dbReference type="NCBI Taxonomy" id="37734"/>
    <lineage>
        <taxon>Bacteria</taxon>
        <taxon>Bacillati</taxon>
        <taxon>Bacillota</taxon>
        <taxon>Bacilli</taxon>
        <taxon>Lactobacillales</taxon>
        <taxon>Enterococcaceae</taxon>
        <taxon>Enterococcus</taxon>
    </lineage>
</organism>
<dbReference type="AlphaFoldDB" id="A0A415ERE3"/>
<evidence type="ECO:0000313" key="4">
    <source>
        <dbReference type="Proteomes" id="UP000286288"/>
    </source>
</evidence>
<proteinExistence type="predicted"/>
<reference evidence="3 4" key="1">
    <citation type="submission" date="2018-08" db="EMBL/GenBank/DDBJ databases">
        <title>A genome reference for cultivated species of the human gut microbiota.</title>
        <authorList>
            <person name="Zou Y."/>
            <person name="Xue W."/>
            <person name="Luo G."/>
        </authorList>
    </citation>
    <scope>NUCLEOTIDE SEQUENCE [LARGE SCALE GENOMIC DNA]</scope>
    <source>
        <strain evidence="3 4">AF48-16</strain>
    </source>
</reference>
<dbReference type="InterPro" id="IPR000424">
    <property type="entry name" value="Primosome_PriB/ssb"/>
</dbReference>
<dbReference type="CDD" id="cd04496">
    <property type="entry name" value="SSB_OBF"/>
    <property type="match status" value="1"/>
</dbReference>